<comment type="caution">
    <text evidence="2">The sequence shown here is derived from an EMBL/GenBank/DDBJ whole genome shotgun (WGS) entry which is preliminary data.</text>
</comment>
<evidence type="ECO:0000313" key="3">
    <source>
        <dbReference type="Proteomes" id="UP000655570"/>
    </source>
</evidence>
<dbReference type="PANTHER" id="PTHR33164">
    <property type="entry name" value="TRANSCRIPTIONAL REGULATOR, MARR FAMILY"/>
    <property type="match status" value="1"/>
</dbReference>
<proteinExistence type="predicted"/>
<dbReference type="Proteomes" id="UP000655570">
    <property type="component" value="Unassembled WGS sequence"/>
</dbReference>
<dbReference type="InterPro" id="IPR036388">
    <property type="entry name" value="WH-like_DNA-bd_sf"/>
</dbReference>
<protein>
    <submittedName>
        <fullName evidence="2">MarR family transcriptional regulator</fullName>
    </submittedName>
</protein>
<dbReference type="EMBL" id="JACSQF010000002">
    <property type="protein sequence ID" value="MBD7979629.1"/>
    <property type="molecule type" value="Genomic_DNA"/>
</dbReference>
<dbReference type="CDD" id="cd00090">
    <property type="entry name" value="HTH_ARSR"/>
    <property type="match status" value="1"/>
</dbReference>
<dbReference type="PANTHER" id="PTHR33164:SF43">
    <property type="entry name" value="HTH-TYPE TRANSCRIPTIONAL REPRESSOR YETL"/>
    <property type="match status" value="1"/>
</dbReference>
<feature type="domain" description="HTH marR-type" evidence="1">
    <location>
        <begin position="85"/>
        <end position="183"/>
    </location>
</feature>
<accession>A0ABR8TV32</accession>
<gene>
    <name evidence="2" type="ORF">H9641_02695</name>
</gene>
<sequence>MWTSSGGDRESRGRALEGLSRGTAAPRRYVGAGSTACRSTGSTYLYECCYNSAVTSSDPTAVPGRWDSLHALLRRLDDEIGTVYTDRGVDGVRPRFVYPLIRLAHTGPLTIRELATSLGRTHSAMSQTVTAMRSEGLVRTESGEDARTRRVALTDKARALVPLLEAEWRATEESIAEIDDELPYALSAVVTDLERVLASRSLRERLVERLDAAGHPAQAPGAPAPERS</sequence>
<dbReference type="Gene3D" id="1.10.10.10">
    <property type="entry name" value="Winged helix-like DNA-binding domain superfamily/Winged helix DNA-binding domain"/>
    <property type="match status" value="1"/>
</dbReference>
<evidence type="ECO:0000259" key="1">
    <source>
        <dbReference type="SMART" id="SM00347"/>
    </source>
</evidence>
<dbReference type="InterPro" id="IPR011991">
    <property type="entry name" value="ArsR-like_HTH"/>
</dbReference>
<name>A0ABR8TV32_9CELL</name>
<evidence type="ECO:0000313" key="2">
    <source>
        <dbReference type="EMBL" id="MBD7979629.1"/>
    </source>
</evidence>
<keyword evidence="3" id="KW-1185">Reference proteome</keyword>
<dbReference type="InterPro" id="IPR039422">
    <property type="entry name" value="MarR/SlyA-like"/>
</dbReference>
<dbReference type="InterPro" id="IPR000835">
    <property type="entry name" value="HTH_MarR-typ"/>
</dbReference>
<dbReference type="SUPFAM" id="SSF46785">
    <property type="entry name" value="Winged helix' DNA-binding domain"/>
    <property type="match status" value="1"/>
</dbReference>
<reference evidence="2 3" key="1">
    <citation type="submission" date="2020-08" db="EMBL/GenBank/DDBJ databases">
        <title>A Genomic Blueprint of the Chicken Gut Microbiome.</title>
        <authorList>
            <person name="Gilroy R."/>
            <person name="Ravi A."/>
            <person name="Getino M."/>
            <person name="Pursley I."/>
            <person name="Horton D.L."/>
            <person name="Alikhan N.-F."/>
            <person name="Baker D."/>
            <person name="Gharbi K."/>
            <person name="Hall N."/>
            <person name="Watson M."/>
            <person name="Adriaenssens E.M."/>
            <person name="Foster-Nyarko E."/>
            <person name="Jarju S."/>
            <person name="Secka A."/>
            <person name="Antonio M."/>
            <person name="Oren A."/>
            <person name="Chaudhuri R."/>
            <person name="La Ragione R.M."/>
            <person name="Hildebrand F."/>
            <person name="Pallen M.J."/>
        </authorList>
    </citation>
    <scope>NUCLEOTIDE SEQUENCE [LARGE SCALE GENOMIC DNA]</scope>
    <source>
        <strain evidence="2 3">Sa2CUA9</strain>
    </source>
</reference>
<organism evidence="2 3">
    <name type="scientific">Oerskovia merdavium</name>
    <dbReference type="NCBI Taxonomy" id="2762227"/>
    <lineage>
        <taxon>Bacteria</taxon>
        <taxon>Bacillati</taxon>
        <taxon>Actinomycetota</taxon>
        <taxon>Actinomycetes</taxon>
        <taxon>Micrococcales</taxon>
        <taxon>Cellulomonadaceae</taxon>
        <taxon>Oerskovia</taxon>
    </lineage>
</organism>
<dbReference type="InterPro" id="IPR036390">
    <property type="entry name" value="WH_DNA-bd_sf"/>
</dbReference>
<dbReference type="Pfam" id="PF12802">
    <property type="entry name" value="MarR_2"/>
    <property type="match status" value="1"/>
</dbReference>
<dbReference type="SMART" id="SM00347">
    <property type="entry name" value="HTH_MARR"/>
    <property type="match status" value="1"/>
</dbReference>